<name>S3DX12_GLAL2</name>
<dbReference type="Proteomes" id="UP000016922">
    <property type="component" value="Unassembled WGS sequence"/>
</dbReference>
<dbReference type="GO" id="GO:0005741">
    <property type="term" value="C:mitochondrial outer membrane"/>
    <property type="evidence" value="ECO:0007669"/>
    <property type="project" value="TreeGrafter"/>
</dbReference>
<organism evidence="1 2">
    <name type="scientific">Glarea lozoyensis (strain ATCC 20868 / MF5171)</name>
    <dbReference type="NCBI Taxonomy" id="1116229"/>
    <lineage>
        <taxon>Eukaryota</taxon>
        <taxon>Fungi</taxon>
        <taxon>Dikarya</taxon>
        <taxon>Ascomycota</taxon>
        <taxon>Pezizomycotina</taxon>
        <taxon>Leotiomycetes</taxon>
        <taxon>Helotiales</taxon>
        <taxon>Helotiaceae</taxon>
        <taxon>Glarea</taxon>
    </lineage>
</organism>
<dbReference type="OrthoDB" id="191139at2759"/>
<evidence type="ECO:0000313" key="1">
    <source>
        <dbReference type="EMBL" id="EPE30918.1"/>
    </source>
</evidence>
<dbReference type="GeneID" id="19462940"/>
<dbReference type="OMA" id="HRYANAK"/>
<dbReference type="PANTHER" id="PTHR43647">
    <property type="entry name" value="DEHYDROGENASE"/>
    <property type="match status" value="1"/>
</dbReference>
<keyword evidence="2" id="KW-1185">Reference proteome</keyword>
<dbReference type="RefSeq" id="XP_008082329.1">
    <property type="nucleotide sequence ID" value="XM_008084138.1"/>
</dbReference>
<dbReference type="EMBL" id="KE145363">
    <property type="protein sequence ID" value="EPE30918.1"/>
    <property type="molecule type" value="Genomic_DNA"/>
</dbReference>
<dbReference type="HOGENOM" id="CLU_010194_44_3_1"/>
<dbReference type="GO" id="GO:0005811">
    <property type="term" value="C:lipid droplet"/>
    <property type="evidence" value="ECO:0007669"/>
    <property type="project" value="TreeGrafter"/>
</dbReference>
<protein>
    <submittedName>
        <fullName evidence="1">NAD(P)-binding Rossmann-fold containing protein</fullName>
    </submittedName>
</protein>
<dbReference type="InterPro" id="IPR051593">
    <property type="entry name" value="Ergosterol_Biosynth_ERG27"/>
</dbReference>
<evidence type="ECO:0000313" key="2">
    <source>
        <dbReference type="Proteomes" id="UP000016922"/>
    </source>
</evidence>
<proteinExistence type="predicted"/>
<reference evidence="1 2" key="1">
    <citation type="journal article" date="2013" name="BMC Genomics">
        <title>Genomics-driven discovery of the pneumocandin biosynthetic gene cluster in the fungus Glarea lozoyensis.</title>
        <authorList>
            <person name="Chen L."/>
            <person name="Yue Q."/>
            <person name="Zhang X."/>
            <person name="Xiang M."/>
            <person name="Wang C."/>
            <person name="Li S."/>
            <person name="Che Y."/>
            <person name="Ortiz-Lopez F.J."/>
            <person name="Bills G.F."/>
            <person name="Liu X."/>
            <person name="An Z."/>
        </authorList>
    </citation>
    <scope>NUCLEOTIDE SEQUENCE [LARGE SCALE GENOMIC DNA]</scope>
    <source>
        <strain evidence="2">ATCC 20868 / MF5171</strain>
    </source>
</reference>
<gene>
    <name evidence="1" type="ORF">GLAREA_03885</name>
</gene>
<dbReference type="InterPro" id="IPR036291">
    <property type="entry name" value="NAD(P)-bd_dom_sf"/>
</dbReference>
<dbReference type="SUPFAM" id="SSF51735">
    <property type="entry name" value="NAD(P)-binding Rossmann-fold domains"/>
    <property type="match status" value="1"/>
</dbReference>
<dbReference type="AlphaFoldDB" id="S3DX12"/>
<sequence length="330" mass="36121">MAGLVIFTGANSSLGVHAAEHLLTKFPEYTVLLTVRDDSSSDVNTEALRKIISNHSNAKATIRALDLSSLSAVHAFADTVVSEIREGKFPSIAAITCNAYYWNLIRDPELTADGYDKTIQVSHISHAALILRLLGSFSPSGRVILISSDAHWPGKNSSETYPPAIPDDLNLLVDPVVDSDKAGRGFQRYANAKLAMTTWMYALNRHLQKEEKLKTITAVAMNPGNLLDSRALTTNTPKSKAIMQKIAVPLLPVLRLMMGPTLRKSAPAGVDVAEMTFSADFAGKRGFYTLLDKDESSPDSQDREKQERLWAQTLKWAKITKDNTVLQAGL</sequence>
<dbReference type="GO" id="GO:0000253">
    <property type="term" value="F:3-beta-hydroxysteroid 3-dehydrogenase (NADP+) activity"/>
    <property type="evidence" value="ECO:0007669"/>
    <property type="project" value="TreeGrafter"/>
</dbReference>
<dbReference type="KEGG" id="glz:GLAREA_03885"/>
<dbReference type="GO" id="GO:0005789">
    <property type="term" value="C:endoplasmic reticulum membrane"/>
    <property type="evidence" value="ECO:0007669"/>
    <property type="project" value="TreeGrafter"/>
</dbReference>
<dbReference type="Gene3D" id="3.40.50.720">
    <property type="entry name" value="NAD(P)-binding Rossmann-like Domain"/>
    <property type="match status" value="1"/>
</dbReference>
<dbReference type="PANTHER" id="PTHR43647:SF4">
    <property type="entry name" value="KETOREDUCTASE (KR) DOMAIN-CONTAINING PROTEIN"/>
    <property type="match status" value="1"/>
</dbReference>
<dbReference type="eggNOG" id="KOG1208">
    <property type="taxonomic scope" value="Eukaryota"/>
</dbReference>
<accession>S3DX12</accession>